<dbReference type="EMBL" id="VDMD01000001">
    <property type="protein sequence ID" value="TRM70477.1"/>
    <property type="molecule type" value="Genomic_DNA"/>
</dbReference>
<keyword evidence="2" id="KW-1185">Reference proteome</keyword>
<gene>
    <name evidence="1" type="ORF">BD626DRAFT_477569</name>
</gene>
<sequence>MSMCCLLDIYTFNRGTGDGTASRWWRRATAFQTLLTRLASQMAHLTVFYIPTKLLYRGT</sequence>
<accession>A0A550D0B3</accession>
<dbReference type="AlphaFoldDB" id="A0A550D0B3"/>
<comment type="caution">
    <text evidence="1">The sequence shown here is derived from an EMBL/GenBank/DDBJ whole genome shotgun (WGS) entry which is preliminary data.</text>
</comment>
<name>A0A550D0B3_9AGAR</name>
<proteinExistence type="predicted"/>
<reference evidence="1 2" key="1">
    <citation type="journal article" date="2019" name="New Phytol.">
        <title>Comparative genomics reveals unique wood-decay strategies and fruiting body development in the Schizophyllaceae.</title>
        <authorList>
            <person name="Almasi E."/>
            <person name="Sahu N."/>
            <person name="Krizsan K."/>
            <person name="Balint B."/>
            <person name="Kovacs G.M."/>
            <person name="Kiss B."/>
            <person name="Cseklye J."/>
            <person name="Drula E."/>
            <person name="Henrissat B."/>
            <person name="Nagy I."/>
            <person name="Chovatia M."/>
            <person name="Adam C."/>
            <person name="LaButti K."/>
            <person name="Lipzen A."/>
            <person name="Riley R."/>
            <person name="Grigoriev I.V."/>
            <person name="Nagy L.G."/>
        </authorList>
    </citation>
    <scope>NUCLEOTIDE SEQUENCE [LARGE SCALE GENOMIC DNA]</scope>
    <source>
        <strain evidence="1 2">NL-1724</strain>
    </source>
</reference>
<dbReference type="Proteomes" id="UP000320762">
    <property type="component" value="Unassembled WGS sequence"/>
</dbReference>
<evidence type="ECO:0000313" key="2">
    <source>
        <dbReference type="Proteomes" id="UP000320762"/>
    </source>
</evidence>
<organism evidence="1 2">
    <name type="scientific">Schizophyllum amplum</name>
    <dbReference type="NCBI Taxonomy" id="97359"/>
    <lineage>
        <taxon>Eukaryota</taxon>
        <taxon>Fungi</taxon>
        <taxon>Dikarya</taxon>
        <taxon>Basidiomycota</taxon>
        <taxon>Agaricomycotina</taxon>
        <taxon>Agaricomycetes</taxon>
        <taxon>Agaricomycetidae</taxon>
        <taxon>Agaricales</taxon>
        <taxon>Schizophyllaceae</taxon>
        <taxon>Schizophyllum</taxon>
    </lineage>
</organism>
<protein>
    <submittedName>
        <fullName evidence="1">Uncharacterized protein</fullName>
    </submittedName>
</protein>
<evidence type="ECO:0000313" key="1">
    <source>
        <dbReference type="EMBL" id="TRM70477.1"/>
    </source>
</evidence>